<dbReference type="AlphaFoldDB" id="A0A4V6BI57"/>
<evidence type="ECO:0008006" key="3">
    <source>
        <dbReference type="Google" id="ProtNLM"/>
    </source>
</evidence>
<dbReference type="Gene3D" id="1.25.40.10">
    <property type="entry name" value="Tetratricopeptide repeat domain"/>
    <property type="match status" value="1"/>
</dbReference>
<reference evidence="1 2" key="1">
    <citation type="submission" date="2019-05" db="EMBL/GenBank/DDBJ databases">
        <title>Dyadobacter AR-3-8 sp. nov., isolated from arctic soil.</title>
        <authorList>
            <person name="Chaudhary D.K."/>
        </authorList>
    </citation>
    <scope>NUCLEOTIDE SEQUENCE [LARGE SCALE GENOMIC DNA]</scope>
    <source>
        <strain evidence="1 2">AR-3-8</strain>
    </source>
</reference>
<evidence type="ECO:0000313" key="2">
    <source>
        <dbReference type="Proteomes" id="UP000304900"/>
    </source>
</evidence>
<proteinExistence type="predicted"/>
<gene>
    <name evidence="1" type="ORF">FDK13_30835</name>
</gene>
<dbReference type="SUPFAM" id="SSF48452">
    <property type="entry name" value="TPR-like"/>
    <property type="match status" value="1"/>
</dbReference>
<keyword evidence="2" id="KW-1185">Reference proteome</keyword>
<dbReference type="InterPro" id="IPR011990">
    <property type="entry name" value="TPR-like_helical_dom_sf"/>
</dbReference>
<dbReference type="EMBL" id="SZVO01000021">
    <property type="protein sequence ID" value="TKT87013.1"/>
    <property type="molecule type" value="Genomic_DNA"/>
</dbReference>
<dbReference type="OrthoDB" id="1393167at2"/>
<comment type="caution">
    <text evidence="1">The sequence shown here is derived from an EMBL/GenBank/DDBJ whole genome shotgun (WGS) entry which is preliminary data.</text>
</comment>
<dbReference type="RefSeq" id="WP_137343873.1">
    <property type="nucleotide sequence ID" value="NZ_BSQH01000005.1"/>
</dbReference>
<sequence length="503" mass="57889">MNIFSIYTAAENIAEIQKIIDTQFRLNEVVTVTDLTGIQTDSTNQYLIVNDGIRLPIDWNNEFPPYLFPLPLSYSQQNLLAILYARLNNYELAYACCENNQPLLKEIDTVNCIQNGIEITPVQKPGYFESPYDQYRFLHNQAITIHYGNLTNSGWHQQLDQYYASAFEQATNDEWKAFTGKHRATYLLDQEELNCAEKLLESCISFAISEDARHELMSVQYAVWMKQLAVPYDKVLLEKIKNTLWQVLQYQEKKQNAAQSALLLIDASHIANITDSFAESLGYISRAINLLDDLDLPELLASAHYRKGTLLYTWSQNGNPQFLKPAMEAYQRALKVFTKEQAPDTFAEIQHHLGVIYSEIPDEVRKKSIWAAVSISSFNEALSYFTRESNPYEYARVCNNFANALTKYPDAKLSDNYAKALSFYRDALEIRTAALYPGERTLTILNFLEAAWQVAQPNEFAEQSLFKEMTRLASEVKNLVDDDFLRDQANRQLLRLEELRLVL</sequence>
<evidence type="ECO:0000313" key="1">
    <source>
        <dbReference type="EMBL" id="TKT87013.1"/>
    </source>
</evidence>
<organism evidence="1 2">
    <name type="scientific">Dyadobacter frigoris</name>
    <dbReference type="NCBI Taxonomy" id="2576211"/>
    <lineage>
        <taxon>Bacteria</taxon>
        <taxon>Pseudomonadati</taxon>
        <taxon>Bacteroidota</taxon>
        <taxon>Cytophagia</taxon>
        <taxon>Cytophagales</taxon>
        <taxon>Spirosomataceae</taxon>
        <taxon>Dyadobacter</taxon>
    </lineage>
</organism>
<dbReference type="Proteomes" id="UP000304900">
    <property type="component" value="Unassembled WGS sequence"/>
</dbReference>
<name>A0A4V6BI57_9BACT</name>
<accession>A0A4V6BI57</accession>
<protein>
    <recommendedName>
        <fullName evidence="3">Tetratricopeptide repeat protein</fullName>
    </recommendedName>
</protein>